<reference evidence="1" key="1">
    <citation type="submission" date="2020-01" db="EMBL/GenBank/DDBJ databases">
        <authorList>
            <person name="Meier V. D."/>
            <person name="Meier V D."/>
        </authorList>
    </citation>
    <scope>NUCLEOTIDE SEQUENCE</scope>
    <source>
        <strain evidence="1">HLG_WM_MAG_01</strain>
    </source>
</reference>
<protein>
    <submittedName>
        <fullName evidence="1">Uncharacterized protein</fullName>
    </submittedName>
</protein>
<sequence length="55" mass="6556">MTIPRFITFKMLEPTQELYLNPQVSEKYHVRVRLEPTQELYLNLYSDSPINLPST</sequence>
<proteinExistence type="predicted"/>
<dbReference type="AlphaFoldDB" id="A0A6S6UER1"/>
<name>A0A6S6UER1_9BACT</name>
<gene>
    <name evidence="1" type="ORF">HELGO_WM1558</name>
</gene>
<evidence type="ECO:0000313" key="1">
    <source>
        <dbReference type="EMBL" id="CAA6826306.1"/>
    </source>
</evidence>
<organism evidence="1">
    <name type="scientific">uncultured Sulfurovum sp</name>
    <dbReference type="NCBI Taxonomy" id="269237"/>
    <lineage>
        <taxon>Bacteria</taxon>
        <taxon>Pseudomonadati</taxon>
        <taxon>Campylobacterota</taxon>
        <taxon>Epsilonproteobacteria</taxon>
        <taxon>Campylobacterales</taxon>
        <taxon>Sulfurovaceae</taxon>
        <taxon>Sulfurovum</taxon>
        <taxon>environmental samples</taxon>
    </lineage>
</organism>
<dbReference type="EMBL" id="CACVAS010000147">
    <property type="protein sequence ID" value="CAA6826306.1"/>
    <property type="molecule type" value="Genomic_DNA"/>
</dbReference>
<accession>A0A6S6UER1</accession>